<evidence type="ECO:0000313" key="2">
    <source>
        <dbReference type="Proteomes" id="UP000515204"/>
    </source>
</evidence>
<protein>
    <submittedName>
        <fullName evidence="3">Uncharacterized protein LOC106748293</fullName>
    </submittedName>
</protein>
<keyword evidence="1" id="KW-0812">Transmembrane</keyword>
<dbReference type="OrthoDB" id="7696577at2759"/>
<keyword evidence="1" id="KW-1133">Transmembrane helix</keyword>
<feature type="transmembrane region" description="Helical" evidence="1">
    <location>
        <begin position="93"/>
        <end position="115"/>
    </location>
</feature>
<dbReference type="Proteomes" id="UP000515204">
    <property type="component" value="Unplaced"/>
</dbReference>
<dbReference type="RefSeq" id="XP_014482170.1">
    <property type="nucleotide sequence ID" value="XM_014626684.1"/>
</dbReference>
<organism evidence="2 3">
    <name type="scientific">Dinoponera quadriceps</name>
    <name type="common">South American ant</name>
    <dbReference type="NCBI Taxonomy" id="609295"/>
    <lineage>
        <taxon>Eukaryota</taxon>
        <taxon>Metazoa</taxon>
        <taxon>Ecdysozoa</taxon>
        <taxon>Arthropoda</taxon>
        <taxon>Hexapoda</taxon>
        <taxon>Insecta</taxon>
        <taxon>Pterygota</taxon>
        <taxon>Neoptera</taxon>
        <taxon>Endopterygota</taxon>
        <taxon>Hymenoptera</taxon>
        <taxon>Apocrita</taxon>
        <taxon>Aculeata</taxon>
        <taxon>Formicoidea</taxon>
        <taxon>Formicidae</taxon>
        <taxon>Ponerinae</taxon>
        <taxon>Ponerini</taxon>
        <taxon>Dinoponera</taxon>
    </lineage>
</organism>
<proteinExistence type="predicted"/>
<accession>A0A6P3XUH2</accession>
<dbReference type="GeneID" id="106748293"/>
<reference evidence="3" key="1">
    <citation type="submission" date="2025-08" db="UniProtKB">
        <authorList>
            <consortium name="RefSeq"/>
        </authorList>
    </citation>
    <scope>IDENTIFICATION</scope>
</reference>
<keyword evidence="2" id="KW-1185">Reference proteome</keyword>
<dbReference type="KEGG" id="dqu:106748293"/>
<evidence type="ECO:0000256" key="1">
    <source>
        <dbReference type="SAM" id="Phobius"/>
    </source>
</evidence>
<dbReference type="AlphaFoldDB" id="A0A6P3XUH2"/>
<sequence>MYFSMYKIKLFIECIKNDWDMLKDSIEIELMRRQANIARWYTKYFTLIMYIITVLFVITHYLPLILDAVTPLVEPRLRKLVVVLDMFIDQQKYFHVLLLNITVTGFLGMTTVLAAETMLMVLIQHVCGLLKVTSHRITHAFNNDCLPVLKKDRKCNVCIRLARAVKIHKNAIMSENV</sequence>
<name>A0A6P3XUH2_DINQU</name>
<keyword evidence="1" id="KW-0472">Membrane</keyword>
<feature type="transmembrane region" description="Helical" evidence="1">
    <location>
        <begin position="41"/>
        <end position="62"/>
    </location>
</feature>
<evidence type="ECO:0000313" key="3">
    <source>
        <dbReference type="RefSeq" id="XP_014482170.1"/>
    </source>
</evidence>
<gene>
    <name evidence="3" type="primary">LOC106748293</name>
</gene>